<comment type="caution">
    <text evidence="1">The sequence shown here is derived from an EMBL/GenBank/DDBJ whole genome shotgun (WGS) entry which is preliminary data.</text>
</comment>
<proteinExistence type="predicted"/>
<dbReference type="Proteomes" id="UP001295420">
    <property type="component" value="Unassembled WGS sequence"/>
</dbReference>
<protein>
    <submittedName>
        <fullName evidence="1">CRISPR-associated helicase Cas3</fullName>
    </submittedName>
</protein>
<evidence type="ECO:0000313" key="2">
    <source>
        <dbReference type="Proteomes" id="UP001295420"/>
    </source>
</evidence>
<dbReference type="RefSeq" id="WP_041059578.1">
    <property type="nucleotide sequence ID" value="NZ_BBPJ01000007.1"/>
</dbReference>
<dbReference type="EMBL" id="CAKMTQ010000045">
    <property type="protein sequence ID" value="CAH1538757.1"/>
    <property type="molecule type" value="Genomic_DNA"/>
</dbReference>
<gene>
    <name evidence="1" type="ORF">THF1D04_50361</name>
</gene>
<evidence type="ECO:0000313" key="1">
    <source>
        <dbReference type="EMBL" id="CAH1538757.1"/>
    </source>
</evidence>
<dbReference type="AlphaFoldDB" id="A0AAU9QAZ6"/>
<sequence length="174" mass="19851">MSIEKTLDIVRNTNDDNKLRRMLTNAKKSLNKDANLVVNAIEAKLKAKAPQTKEFVPPSNPYAVELQAIAEEMQKKYVLKFNTLEHNNVKTGGARLNGNRKLDFYLRYKMDHDHAVGLCIVQEHNENVPHIRVYLGTGAKNSPIFEREYSENALADAAQRYEQELQKVLTKQGI</sequence>
<accession>A0AAU9QAZ6</accession>
<reference evidence="1" key="1">
    <citation type="submission" date="2022-01" db="EMBL/GenBank/DDBJ databases">
        <authorList>
            <person name="Lagorce A."/>
        </authorList>
    </citation>
    <scope>NUCLEOTIDE SEQUENCE</scope>
    <source>
        <strain evidence="1">Th15_F1_D04</strain>
    </source>
</reference>
<name>A0AAU9QAZ6_9VIBR</name>
<organism evidence="1 2">
    <name type="scientific">Vibrio owensii</name>
    <dbReference type="NCBI Taxonomy" id="696485"/>
    <lineage>
        <taxon>Bacteria</taxon>
        <taxon>Pseudomonadati</taxon>
        <taxon>Pseudomonadota</taxon>
        <taxon>Gammaproteobacteria</taxon>
        <taxon>Vibrionales</taxon>
        <taxon>Vibrionaceae</taxon>
        <taxon>Vibrio</taxon>
    </lineage>
</organism>